<accession>A0ABY7E3L4</accession>
<name>A0ABY7E3L4_MYAAR</name>
<organism evidence="1 2">
    <name type="scientific">Mya arenaria</name>
    <name type="common">Soft-shell clam</name>
    <dbReference type="NCBI Taxonomy" id="6604"/>
    <lineage>
        <taxon>Eukaryota</taxon>
        <taxon>Metazoa</taxon>
        <taxon>Spiralia</taxon>
        <taxon>Lophotrochozoa</taxon>
        <taxon>Mollusca</taxon>
        <taxon>Bivalvia</taxon>
        <taxon>Autobranchia</taxon>
        <taxon>Heteroconchia</taxon>
        <taxon>Euheterodonta</taxon>
        <taxon>Imparidentia</taxon>
        <taxon>Neoheterodontei</taxon>
        <taxon>Myida</taxon>
        <taxon>Myoidea</taxon>
        <taxon>Myidae</taxon>
        <taxon>Mya</taxon>
    </lineage>
</organism>
<protein>
    <submittedName>
        <fullName evidence="1">Uncharacterized protein</fullName>
    </submittedName>
</protein>
<keyword evidence="2" id="KW-1185">Reference proteome</keyword>
<reference evidence="1" key="1">
    <citation type="submission" date="2022-11" db="EMBL/GenBank/DDBJ databases">
        <title>Centuries of genome instability and evolution in soft-shell clam transmissible cancer (bioRxiv).</title>
        <authorList>
            <person name="Hart S.F.M."/>
            <person name="Yonemitsu M.A."/>
            <person name="Giersch R.M."/>
            <person name="Beal B.F."/>
            <person name="Arriagada G."/>
            <person name="Davis B.W."/>
            <person name="Ostrander E.A."/>
            <person name="Goff S.P."/>
            <person name="Metzger M.J."/>
        </authorList>
    </citation>
    <scope>NUCLEOTIDE SEQUENCE</scope>
    <source>
        <strain evidence="1">MELC-2E11</strain>
        <tissue evidence="1">Siphon/mantle</tissue>
    </source>
</reference>
<dbReference type="EMBL" id="CP111016">
    <property type="protein sequence ID" value="WAR04580.1"/>
    <property type="molecule type" value="Genomic_DNA"/>
</dbReference>
<evidence type="ECO:0000313" key="1">
    <source>
        <dbReference type="EMBL" id="WAR04580.1"/>
    </source>
</evidence>
<gene>
    <name evidence="1" type="ORF">MAR_019949</name>
</gene>
<dbReference type="Proteomes" id="UP001164746">
    <property type="component" value="Chromosome 5"/>
</dbReference>
<proteinExistence type="predicted"/>
<sequence length="78" mass="8778">MAETVLTCKALVSSYPNLCKIMKVAITLPLKMITPVRKLVSKWIICLWDCDLHWIPENSRSKGMFGSGGSSISFRMML</sequence>
<evidence type="ECO:0000313" key="2">
    <source>
        <dbReference type="Proteomes" id="UP001164746"/>
    </source>
</evidence>